<dbReference type="EMBL" id="VIBQ01000057">
    <property type="protein sequence ID" value="KAB8532567.1"/>
    <property type="molecule type" value="Genomic_DNA"/>
</dbReference>
<keyword evidence="4 6" id="KW-0472">Membrane</keyword>
<evidence type="ECO:0000259" key="7">
    <source>
        <dbReference type="PROSITE" id="PS50850"/>
    </source>
</evidence>
<dbReference type="Pfam" id="PF24864">
    <property type="entry name" value="DUF7730"/>
    <property type="match status" value="1"/>
</dbReference>
<organism evidence="8 9">
    <name type="scientific">Carpinus fangiana</name>
    <dbReference type="NCBI Taxonomy" id="176857"/>
    <lineage>
        <taxon>Eukaryota</taxon>
        <taxon>Viridiplantae</taxon>
        <taxon>Streptophyta</taxon>
        <taxon>Embryophyta</taxon>
        <taxon>Tracheophyta</taxon>
        <taxon>Spermatophyta</taxon>
        <taxon>Magnoliopsida</taxon>
        <taxon>eudicotyledons</taxon>
        <taxon>Gunneridae</taxon>
        <taxon>Pentapetalae</taxon>
        <taxon>rosids</taxon>
        <taxon>fabids</taxon>
        <taxon>Fagales</taxon>
        <taxon>Betulaceae</taxon>
        <taxon>Carpinus</taxon>
    </lineage>
</organism>
<evidence type="ECO:0000256" key="5">
    <source>
        <dbReference type="SAM" id="MobiDB-lite"/>
    </source>
</evidence>
<feature type="region of interest" description="Disordered" evidence="5">
    <location>
        <begin position="49"/>
        <end position="85"/>
    </location>
</feature>
<protein>
    <recommendedName>
        <fullName evidence="7">Major facilitator superfamily (MFS) profile domain-containing protein</fullName>
    </recommendedName>
</protein>
<feature type="transmembrane region" description="Helical" evidence="6">
    <location>
        <begin position="360"/>
        <end position="381"/>
    </location>
</feature>
<dbReference type="GO" id="GO:0015174">
    <property type="term" value="F:basic amino acid transmembrane transporter activity"/>
    <property type="evidence" value="ECO:0007669"/>
    <property type="project" value="TreeGrafter"/>
</dbReference>
<dbReference type="InterPro" id="IPR056632">
    <property type="entry name" value="DUF7730"/>
</dbReference>
<feature type="transmembrane region" description="Helical" evidence="6">
    <location>
        <begin position="489"/>
        <end position="511"/>
    </location>
</feature>
<feature type="transmembrane region" description="Helical" evidence="6">
    <location>
        <begin position="289"/>
        <end position="306"/>
    </location>
</feature>
<feature type="transmembrane region" description="Helical" evidence="6">
    <location>
        <begin position="453"/>
        <end position="477"/>
    </location>
</feature>
<keyword evidence="2 6" id="KW-0812">Transmembrane</keyword>
<dbReference type="Pfam" id="PF07690">
    <property type="entry name" value="MFS_1"/>
    <property type="match status" value="1"/>
</dbReference>
<comment type="caution">
    <text evidence="8">The sequence shown here is derived from an EMBL/GenBank/DDBJ whole genome shotgun (WGS) entry which is preliminary data.</text>
</comment>
<evidence type="ECO:0000313" key="8">
    <source>
        <dbReference type="EMBL" id="KAB8532567.1"/>
    </source>
</evidence>
<dbReference type="Gene3D" id="1.20.1250.20">
    <property type="entry name" value="MFS general substrate transporter like domains"/>
    <property type="match status" value="1"/>
</dbReference>
<dbReference type="InterPro" id="IPR020846">
    <property type="entry name" value="MFS_dom"/>
</dbReference>
<evidence type="ECO:0000256" key="4">
    <source>
        <dbReference type="ARBA" id="ARBA00023136"/>
    </source>
</evidence>
<dbReference type="OrthoDB" id="1937070at2759"/>
<dbReference type="InterPro" id="IPR036259">
    <property type="entry name" value="MFS_trans_sf"/>
</dbReference>
<dbReference type="AlphaFoldDB" id="A0A5N6L1M1"/>
<feature type="domain" description="Major facilitator superfamily (MFS) profile" evidence="7">
    <location>
        <begin position="91"/>
        <end position="596"/>
    </location>
</feature>
<dbReference type="SUPFAM" id="SSF103473">
    <property type="entry name" value="MFS general substrate transporter"/>
    <property type="match status" value="1"/>
</dbReference>
<dbReference type="Proteomes" id="UP000327013">
    <property type="component" value="Unassembled WGS sequence"/>
</dbReference>
<feature type="transmembrane region" description="Helical" evidence="6">
    <location>
        <begin position="156"/>
        <end position="173"/>
    </location>
</feature>
<dbReference type="PROSITE" id="PS50850">
    <property type="entry name" value="MFS"/>
    <property type="match status" value="1"/>
</dbReference>
<feature type="compositionally biased region" description="Low complexity" evidence="5">
    <location>
        <begin position="62"/>
        <end position="71"/>
    </location>
</feature>
<name>A0A5N6L1M1_9ROSI</name>
<evidence type="ECO:0000256" key="1">
    <source>
        <dbReference type="ARBA" id="ARBA00004141"/>
    </source>
</evidence>
<dbReference type="GO" id="GO:0016020">
    <property type="term" value="C:membrane"/>
    <property type="evidence" value="ECO:0007669"/>
    <property type="project" value="UniProtKB-SubCell"/>
</dbReference>
<keyword evidence="3 6" id="KW-1133">Transmembrane helix</keyword>
<evidence type="ECO:0000256" key="2">
    <source>
        <dbReference type="ARBA" id="ARBA00022692"/>
    </source>
</evidence>
<feature type="transmembrane region" description="Helical" evidence="6">
    <location>
        <begin position="318"/>
        <end position="340"/>
    </location>
</feature>
<evidence type="ECO:0000256" key="3">
    <source>
        <dbReference type="ARBA" id="ARBA00022989"/>
    </source>
</evidence>
<proteinExistence type="predicted"/>
<feature type="transmembrane region" description="Helical" evidence="6">
    <location>
        <begin position="244"/>
        <end position="264"/>
    </location>
</feature>
<feature type="region of interest" description="Disordered" evidence="5">
    <location>
        <begin position="1"/>
        <end position="35"/>
    </location>
</feature>
<dbReference type="InterPro" id="IPR011701">
    <property type="entry name" value="MFS"/>
</dbReference>
<gene>
    <name evidence="8" type="ORF">FH972_025512</name>
</gene>
<keyword evidence="9" id="KW-1185">Reference proteome</keyword>
<evidence type="ECO:0000256" key="6">
    <source>
        <dbReference type="SAM" id="Phobius"/>
    </source>
</evidence>
<reference evidence="8 9" key="1">
    <citation type="submission" date="2019-06" db="EMBL/GenBank/DDBJ databases">
        <title>A chromosomal-level reference genome of Carpinus fangiana (Coryloideae, Betulaceae).</title>
        <authorList>
            <person name="Yang X."/>
            <person name="Wang Z."/>
            <person name="Zhang L."/>
            <person name="Hao G."/>
            <person name="Liu J."/>
            <person name="Yang Y."/>
        </authorList>
    </citation>
    <scope>NUCLEOTIDE SEQUENCE [LARGE SCALE GENOMIC DNA]</scope>
    <source>
        <strain evidence="8">Cfa_2016G</strain>
        <tissue evidence="8">Leaf</tissue>
    </source>
</reference>
<feature type="transmembrane region" description="Helical" evidence="6">
    <location>
        <begin position="393"/>
        <end position="414"/>
    </location>
</feature>
<dbReference type="PANTHER" id="PTHR23501:SF33">
    <property type="entry name" value="MAJOR FACILITATOR SUPERFAMILY (MFS) PROFILE DOMAIN-CONTAINING PROTEIN"/>
    <property type="match status" value="1"/>
</dbReference>
<feature type="transmembrane region" description="Helical" evidence="6">
    <location>
        <begin position="185"/>
        <end position="206"/>
    </location>
</feature>
<feature type="transmembrane region" description="Helical" evidence="6">
    <location>
        <begin position="420"/>
        <end position="441"/>
    </location>
</feature>
<accession>A0A5N6L1M1</accession>
<sequence>MASNETDDPGRRASAVSVASQPLPNETSKLLDKPATQASLYRTIRRQSHEHAFLQPDDNDSDSTSTSAASQDDPDSEANQSRQHRKSPWGTLSILLLGVFVSQLDQSLVLATYGKVASEFHELDSGVWIMSAYILAQCAVQPLYGKLSGIYSRKACLLTAYALFTIGTAGAGLSRGMREVIAWRAVQGAGGSGMVSIVSIVITDIVPKHEVSTMTSYVNVLQTMGRSCGGVVGGLLTQAVGWRWAFLVQVPPMFVAIGMVAWSLRLPVPSSAATTEGESQWAKLKRVDFFGAISLLITILAICLALDLSGQGFSQNSTYVYVSLGVGFVASIIFVISAKLVREPIFPLKLLIQWNAVSNFAVILLSTTSQMSLMSTVPIYFQATSHASTAAAGAYLIPAFAGNTLGGLLSGYWIKKTGRYKAITVLAPLLALLCSVLLILTWKGRTTPAESTFIFSGGFAMGIILNSAFVGLVANVAEEDVAIAASGMYLFFNIGSISGVSAGSAAMQAALRSTLESSLDGIPNKKKLPLSERQILGSGTIAGMSSQTQLQTRRLRNLRHSVSEGALNCGVVSLYLICLPGLIAWWTVKQLIPTQRHDCVRDNKEVGLGPTKAIRPLSDLDETQPAPILRLPLELRYRIFELVLCGQDIPWSISRKPPSRSPRGLKMKHNVRLKTEAYPRPGPGYIGLSSLPLSGRQLYHETIPMLYGKNTFSIFEMHPWSSICLGTLPLVLAPSALKAVSSVRISWAISEDIHSCQDYDGAMQPTNNIIGGESYLAGSRHRLVDDRDLQDAADWKI</sequence>
<feature type="compositionally biased region" description="Polar residues" evidence="5">
    <location>
        <begin position="17"/>
        <end position="28"/>
    </location>
</feature>
<dbReference type="PANTHER" id="PTHR23501">
    <property type="entry name" value="MAJOR FACILITATOR SUPERFAMILY"/>
    <property type="match status" value="1"/>
</dbReference>
<evidence type="ECO:0000313" key="9">
    <source>
        <dbReference type="Proteomes" id="UP000327013"/>
    </source>
</evidence>
<comment type="subcellular location">
    <subcellularLocation>
        <location evidence="1">Membrane</location>
        <topology evidence="1">Multi-pass membrane protein</topology>
    </subcellularLocation>
</comment>